<feature type="domain" description="Ig-like" evidence="13">
    <location>
        <begin position="125"/>
        <end position="214"/>
    </location>
</feature>
<keyword evidence="16" id="KW-1185">Reference proteome</keyword>
<comment type="caution">
    <text evidence="15">The sequence shown here is derived from an EMBL/GenBank/DDBJ whole genome shotgun (WGS) entry which is preliminary data.</text>
</comment>
<keyword evidence="10" id="KW-0393">Immunoglobulin domain</keyword>
<feature type="compositionally biased region" description="Low complexity" evidence="11">
    <location>
        <begin position="1209"/>
        <end position="1225"/>
    </location>
</feature>
<dbReference type="Pfam" id="PF07679">
    <property type="entry name" value="I-set"/>
    <property type="match status" value="5"/>
</dbReference>
<dbReference type="InterPro" id="IPR003598">
    <property type="entry name" value="Ig_sub2"/>
</dbReference>
<feature type="domain" description="Ig-like" evidence="13">
    <location>
        <begin position="35"/>
        <end position="120"/>
    </location>
</feature>
<feature type="domain" description="Ig-like" evidence="13">
    <location>
        <begin position="406"/>
        <end position="477"/>
    </location>
</feature>
<evidence type="ECO:0000259" key="13">
    <source>
        <dbReference type="PROSITE" id="PS50835"/>
    </source>
</evidence>
<feature type="non-terminal residue" evidence="15">
    <location>
        <position position="1"/>
    </location>
</feature>
<feature type="region of interest" description="Disordered" evidence="11">
    <location>
        <begin position="1206"/>
        <end position="1225"/>
    </location>
</feature>
<dbReference type="GO" id="GO:0070593">
    <property type="term" value="P:dendrite self-avoidance"/>
    <property type="evidence" value="ECO:0007669"/>
    <property type="project" value="TreeGrafter"/>
</dbReference>
<feature type="non-terminal residue" evidence="15">
    <location>
        <position position="1522"/>
    </location>
</feature>
<dbReference type="InterPro" id="IPR003961">
    <property type="entry name" value="FN3_dom"/>
</dbReference>
<evidence type="ECO:0000256" key="6">
    <source>
        <dbReference type="ARBA" id="ARBA00022989"/>
    </source>
</evidence>
<dbReference type="InterPro" id="IPR036179">
    <property type="entry name" value="Ig-like_dom_sf"/>
</dbReference>
<evidence type="ECO:0000256" key="2">
    <source>
        <dbReference type="ARBA" id="ARBA00022692"/>
    </source>
</evidence>
<dbReference type="SMART" id="SM00408">
    <property type="entry name" value="IGc2"/>
    <property type="match status" value="9"/>
</dbReference>
<feature type="domain" description="Ig-like" evidence="13">
    <location>
        <begin position="488"/>
        <end position="571"/>
    </location>
</feature>
<evidence type="ECO:0000256" key="8">
    <source>
        <dbReference type="ARBA" id="ARBA00023157"/>
    </source>
</evidence>
<dbReference type="SUPFAM" id="SSF49265">
    <property type="entry name" value="Fibronectin type III"/>
    <property type="match status" value="2"/>
</dbReference>
<dbReference type="InterPro" id="IPR007110">
    <property type="entry name" value="Ig-like_dom"/>
</dbReference>
<accession>A0AAU9WMS7</accession>
<feature type="compositionally biased region" description="Polar residues" evidence="11">
    <location>
        <begin position="1390"/>
        <end position="1402"/>
    </location>
</feature>
<sequence>VLWRFENRNSEVASHAYQYSKKVTLLNFINTDAVPNFLKEPTSKSVLKGSAVNFECQINVAQPIYNWLKDGSNISKGNIFPSGLATLKIDNLEFSDSGNYSCVATDKQSGETVTKSATLTVQGVPAVSISKTPSSSATYVGQSALFHCEVVGYPKPVLNWKNSSDAIISSGGRLEVFSNGSLRINNLVKSDDGSLFSCKAHNSFGSTSASTTLIVNDLPIPPSFTTRPGNKTASEGDRVTFYCSANGIPPPSITWSKLYGNITADRRQEPSPGALRIVNLQHVDDGVYVCTAKNSEGNVTALAFLRIRGYPRITRTPSNKVVEEHSPVQFICLIEGNPTPHVEWTTPNGSIFTLQSPHLGTIKVLSNNSLSISMVTESDGGTYTCKAVNDVGERSASATLKVLTPPRFLVSMANRTQNINTQLVVECGAYAMPTPEYQWIFNGTIITANRHLNLSSLSLGDQGFYTCVANNSFGSVSGKFYLAIQVPPNFVMSPINQTIPKGKTAIFSCQATGIPVPSIKWYKSQNLITNDVRFTVLSNGTLVVKSVSEQDSGWFTCHATNDAGTSEKRVYFLVADSPVFTIAPSNVTVDERSSATMSCRARGPDEPVVTWMLEKTGGIITNIVPSATVQIHSNGDLTYFSVAFQNGGLHICKACNTAGCASAKAYLDVLFAPRFIVPPNTVYALKGQTAILECKPESNPPATITWLRNGESLAGTGNQYRVKNVEPEDEGSYTCKARNSRGSTQQVVDVKIGAKAEIIDFQKTPSQNSKTIMKCEVEGSPRPQVTWYLQGSKLPDLQKFPDYTVDANDELITPDVSLVNNSFLCNCTNPLDTVARFAIVPRPPFQPSVTSIMETSLEMTWTQSDPLDLVLQYMVQMKTVVGDWEQVNDTIKGSSVPVNNLQAFTVYSFRLKAKNGLGSSQYSQSSQNVTTLEGAPSTPKDLKMTVENATVVYVSWVKPENLNGYLSTILYRINYGPQNGNSSQDVFVQHNIVRSPQNFTLRELAADTVYMVRVYAGRRRKDGIERWSRAVSKQITTMQLVPLTPPVDLIVQSNGAYQLMVKWKLPSYSISGYRIWYKKLEGAVFDGKVVIPRMSDTVYLITGLVPDTIYEVKARMYSNAGNGPFSELFVVKTDTDKFAVTSRQSDGTQSSGLKVAVVCLVLGVLLLLIIIAFVCLKRRQTKRSRQSFHISNREDPSLKYIFHNRRTRSASQVSSSGDSEGSVEGQYNFAPADDEIDVGMFEGDRNSTSFGQDLELRYLDSATSTSYSERNVDDVVRLEEYKPRRSPIVSRGNSVYDEVIPSDSKGKDDRYLKPNNTTKSEGLVDSAGVDNSAFPLSDFAENEAPPNWRPVPPPIDRNQSPVYAQVIKGRKTNPENSVQGPDESAKNEPMVSSPNDQATFTKDSAESLENRPVNNKSDSEVLSDDDDELDRLPPPPRPSQVEDEWVRPLPSEIMALPGRRNRFASWACEDADGAKKTNPENSVQGPDESAKNEPMASSPNDQATFTKDSAESLENRPLNNKS</sequence>
<feature type="region of interest" description="Disordered" evidence="11">
    <location>
        <begin position="1297"/>
        <end position="1448"/>
    </location>
</feature>
<dbReference type="GO" id="GO:0007411">
    <property type="term" value="P:axon guidance"/>
    <property type="evidence" value="ECO:0007669"/>
    <property type="project" value="TreeGrafter"/>
</dbReference>
<dbReference type="CDD" id="cd00063">
    <property type="entry name" value="FN3"/>
    <property type="match status" value="3"/>
</dbReference>
<evidence type="ECO:0000256" key="3">
    <source>
        <dbReference type="ARBA" id="ARBA00022729"/>
    </source>
</evidence>
<evidence type="ECO:0000256" key="4">
    <source>
        <dbReference type="ARBA" id="ARBA00022737"/>
    </source>
</evidence>
<proteinExistence type="predicted"/>
<feature type="domain" description="Fibronectin type-III" evidence="14">
    <location>
        <begin position="938"/>
        <end position="1040"/>
    </location>
</feature>
<dbReference type="Gene3D" id="2.60.40.10">
    <property type="entry name" value="Immunoglobulins"/>
    <property type="match status" value="12"/>
</dbReference>
<dbReference type="InterPro" id="IPR013098">
    <property type="entry name" value="Ig_I-set"/>
</dbReference>
<dbReference type="SUPFAM" id="SSF48726">
    <property type="entry name" value="Immunoglobulin"/>
    <property type="match status" value="9"/>
</dbReference>
<dbReference type="GO" id="GO:0098632">
    <property type="term" value="F:cell-cell adhesion mediator activity"/>
    <property type="evidence" value="ECO:0007669"/>
    <property type="project" value="TreeGrafter"/>
</dbReference>
<feature type="domain" description="Ig-like" evidence="13">
    <location>
        <begin position="578"/>
        <end position="668"/>
    </location>
</feature>
<dbReference type="InterPro" id="IPR009138">
    <property type="entry name" value="Neural_cell_adh"/>
</dbReference>
<feature type="transmembrane region" description="Helical" evidence="12">
    <location>
        <begin position="1155"/>
        <end position="1176"/>
    </location>
</feature>
<feature type="domain" description="Fibronectin type-III" evidence="14">
    <location>
        <begin position="1045"/>
        <end position="1136"/>
    </location>
</feature>
<dbReference type="SMART" id="SM00060">
    <property type="entry name" value="FN3"/>
    <property type="match status" value="3"/>
</dbReference>
<evidence type="ECO:0000256" key="7">
    <source>
        <dbReference type="ARBA" id="ARBA00023136"/>
    </source>
</evidence>
<evidence type="ECO:0000313" key="16">
    <source>
        <dbReference type="Proteomes" id="UP001159428"/>
    </source>
</evidence>
<feature type="domain" description="Ig-like" evidence="13">
    <location>
        <begin position="311"/>
        <end position="401"/>
    </location>
</feature>
<dbReference type="FunFam" id="2.60.40.10:FF:000032">
    <property type="entry name" value="palladin isoform X1"/>
    <property type="match status" value="2"/>
</dbReference>
<dbReference type="Pfam" id="PF00041">
    <property type="entry name" value="fn3"/>
    <property type="match status" value="3"/>
</dbReference>
<feature type="domain" description="Fibronectin type-III" evidence="14">
    <location>
        <begin position="843"/>
        <end position="934"/>
    </location>
</feature>
<name>A0AAU9WMS7_9CNID</name>
<keyword evidence="3" id="KW-0732">Signal</keyword>
<dbReference type="InterPro" id="IPR013783">
    <property type="entry name" value="Ig-like_fold"/>
</dbReference>
<dbReference type="Proteomes" id="UP001159428">
    <property type="component" value="Unassembled WGS sequence"/>
</dbReference>
<evidence type="ECO:0000256" key="1">
    <source>
        <dbReference type="ARBA" id="ARBA00004167"/>
    </source>
</evidence>
<dbReference type="GO" id="GO:0005886">
    <property type="term" value="C:plasma membrane"/>
    <property type="evidence" value="ECO:0007669"/>
    <property type="project" value="TreeGrafter"/>
</dbReference>
<keyword evidence="4" id="KW-0677">Repeat</keyword>
<reference evidence="15 16" key="1">
    <citation type="submission" date="2022-05" db="EMBL/GenBank/DDBJ databases">
        <authorList>
            <consortium name="Genoscope - CEA"/>
            <person name="William W."/>
        </authorList>
    </citation>
    <scope>NUCLEOTIDE SEQUENCE [LARGE SCALE GENOMIC DNA]</scope>
</reference>
<gene>
    <name evidence="15" type="ORF">PMEA_00008392</name>
</gene>
<evidence type="ECO:0000256" key="10">
    <source>
        <dbReference type="ARBA" id="ARBA00023319"/>
    </source>
</evidence>
<evidence type="ECO:0000259" key="14">
    <source>
        <dbReference type="PROSITE" id="PS50853"/>
    </source>
</evidence>
<evidence type="ECO:0000256" key="12">
    <source>
        <dbReference type="SAM" id="Phobius"/>
    </source>
</evidence>
<feature type="domain" description="Ig-like" evidence="13">
    <location>
        <begin position="222"/>
        <end position="300"/>
    </location>
</feature>
<organism evidence="15 16">
    <name type="scientific">Pocillopora meandrina</name>
    <dbReference type="NCBI Taxonomy" id="46732"/>
    <lineage>
        <taxon>Eukaryota</taxon>
        <taxon>Metazoa</taxon>
        <taxon>Cnidaria</taxon>
        <taxon>Anthozoa</taxon>
        <taxon>Hexacorallia</taxon>
        <taxon>Scleractinia</taxon>
        <taxon>Astrocoeniina</taxon>
        <taxon>Pocilloporidae</taxon>
        <taxon>Pocillopora</taxon>
    </lineage>
</organism>
<keyword evidence="6 12" id="KW-1133">Transmembrane helix</keyword>
<dbReference type="EMBL" id="CALNXJ010000017">
    <property type="protein sequence ID" value="CAH3119667.1"/>
    <property type="molecule type" value="Genomic_DNA"/>
</dbReference>
<protein>
    <submittedName>
        <fullName evidence="15">Uncharacterized protein</fullName>
    </submittedName>
</protein>
<dbReference type="Pfam" id="PF13927">
    <property type="entry name" value="Ig_3"/>
    <property type="match status" value="3"/>
</dbReference>
<dbReference type="PANTHER" id="PTHR10075">
    <property type="entry name" value="BASIGIN RELATED"/>
    <property type="match status" value="1"/>
</dbReference>
<evidence type="ECO:0000256" key="9">
    <source>
        <dbReference type="ARBA" id="ARBA00023180"/>
    </source>
</evidence>
<dbReference type="GO" id="GO:0007156">
    <property type="term" value="P:homophilic cell adhesion via plasma membrane adhesion molecules"/>
    <property type="evidence" value="ECO:0007669"/>
    <property type="project" value="TreeGrafter"/>
</dbReference>
<feature type="region of interest" description="Disordered" evidence="11">
    <location>
        <begin position="1470"/>
        <end position="1522"/>
    </location>
</feature>
<evidence type="ECO:0000256" key="5">
    <source>
        <dbReference type="ARBA" id="ARBA00022889"/>
    </source>
</evidence>
<evidence type="ECO:0000256" key="11">
    <source>
        <dbReference type="SAM" id="MobiDB-lite"/>
    </source>
</evidence>
<keyword evidence="9" id="KW-0325">Glycoprotein</keyword>
<dbReference type="InterPro" id="IPR036116">
    <property type="entry name" value="FN3_sf"/>
</dbReference>
<keyword evidence="2 12" id="KW-0812">Transmembrane</keyword>
<feature type="compositionally biased region" description="Polar residues" evidence="11">
    <location>
        <begin position="1495"/>
        <end position="1507"/>
    </location>
</feature>
<keyword evidence="5" id="KW-0130">Cell adhesion</keyword>
<dbReference type="PROSITE" id="PS50853">
    <property type="entry name" value="FN3"/>
    <property type="match status" value="3"/>
</dbReference>
<keyword evidence="8" id="KW-1015">Disulfide bond</keyword>
<dbReference type="GO" id="GO:0030424">
    <property type="term" value="C:axon"/>
    <property type="evidence" value="ECO:0007669"/>
    <property type="project" value="TreeGrafter"/>
</dbReference>
<comment type="subcellular location">
    <subcellularLocation>
        <location evidence="1">Membrane</location>
        <topology evidence="1">Single-pass membrane protein</topology>
    </subcellularLocation>
</comment>
<dbReference type="SMART" id="SM00409">
    <property type="entry name" value="IG"/>
    <property type="match status" value="8"/>
</dbReference>
<feature type="domain" description="Ig-like" evidence="13">
    <location>
        <begin position="673"/>
        <end position="751"/>
    </location>
</feature>
<dbReference type="InterPro" id="IPR003599">
    <property type="entry name" value="Ig_sub"/>
</dbReference>
<dbReference type="PROSITE" id="PS50835">
    <property type="entry name" value="IG_LIKE"/>
    <property type="match status" value="8"/>
</dbReference>
<dbReference type="PRINTS" id="PR01838">
    <property type="entry name" value="NCAMFAMILY"/>
</dbReference>
<keyword evidence="7 12" id="KW-0472">Membrane</keyword>
<dbReference type="CDD" id="cd00096">
    <property type="entry name" value="Ig"/>
    <property type="match status" value="1"/>
</dbReference>
<dbReference type="FunFam" id="2.60.40.10:FF:000008">
    <property type="entry name" value="roundabout homolog 2 isoform X2"/>
    <property type="match status" value="1"/>
</dbReference>
<evidence type="ECO:0000313" key="15">
    <source>
        <dbReference type="EMBL" id="CAH3119667.1"/>
    </source>
</evidence>
<dbReference type="PANTHER" id="PTHR10075:SF100">
    <property type="entry name" value="FASCICLIN-2"/>
    <property type="match status" value="1"/>
</dbReference>